<dbReference type="AlphaFoldDB" id="A0A9P6C320"/>
<feature type="compositionally biased region" description="Polar residues" evidence="1">
    <location>
        <begin position="39"/>
        <end position="66"/>
    </location>
</feature>
<dbReference type="Proteomes" id="UP000807342">
    <property type="component" value="Unassembled WGS sequence"/>
</dbReference>
<evidence type="ECO:0000256" key="1">
    <source>
        <dbReference type="SAM" id="MobiDB-lite"/>
    </source>
</evidence>
<feature type="region of interest" description="Disordered" evidence="1">
    <location>
        <begin position="267"/>
        <end position="390"/>
    </location>
</feature>
<evidence type="ECO:0000313" key="3">
    <source>
        <dbReference type="Proteomes" id="UP000807342"/>
    </source>
</evidence>
<protein>
    <submittedName>
        <fullName evidence="2">Uncharacterized protein</fullName>
    </submittedName>
</protein>
<name>A0A9P6C320_9AGAR</name>
<proteinExistence type="predicted"/>
<comment type="caution">
    <text evidence="2">The sequence shown here is derived from an EMBL/GenBank/DDBJ whole genome shotgun (WGS) entry which is preliminary data.</text>
</comment>
<dbReference type="EMBL" id="MU151208">
    <property type="protein sequence ID" value="KAF9447265.1"/>
    <property type="molecule type" value="Genomic_DNA"/>
</dbReference>
<feature type="region of interest" description="Disordered" evidence="1">
    <location>
        <begin position="39"/>
        <end position="109"/>
    </location>
</feature>
<keyword evidence="3" id="KW-1185">Reference proteome</keyword>
<evidence type="ECO:0000313" key="2">
    <source>
        <dbReference type="EMBL" id="KAF9447265.1"/>
    </source>
</evidence>
<feature type="compositionally biased region" description="Polar residues" evidence="1">
    <location>
        <begin position="292"/>
        <end position="321"/>
    </location>
</feature>
<organism evidence="2 3">
    <name type="scientific">Macrolepiota fuliginosa MF-IS2</name>
    <dbReference type="NCBI Taxonomy" id="1400762"/>
    <lineage>
        <taxon>Eukaryota</taxon>
        <taxon>Fungi</taxon>
        <taxon>Dikarya</taxon>
        <taxon>Basidiomycota</taxon>
        <taxon>Agaricomycotina</taxon>
        <taxon>Agaricomycetes</taxon>
        <taxon>Agaricomycetidae</taxon>
        <taxon>Agaricales</taxon>
        <taxon>Agaricineae</taxon>
        <taxon>Agaricaceae</taxon>
        <taxon>Macrolepiota</taxon>
    </lineage>
</organism>
<feature type="compositionally biased region" description="Low complexity" evidence="1">
    <location>
        <begin position="67"/>
        <end position="88"/>
    </location>
</feature>
<feature type="compositionally biased region" description="Polar residues" evidence="1">
    <location>
        <begin position="89"/>
        <end position="103"/>
    </location>
</feature>
<gene>
    <name evidence="2" type="ORF">P691DRAFT_671883</name>
</gene>
<sequence>MHGVTSSKGDRFFVFSCTSTHGIFSRVDAPPACIANASNSTNLPDLSNSTITDPTATGVPTDTTGDGSATNTDTGNSTTTDTSGGVSADNSTVTDNSNFTDPSSTRRRRELVPRIAQSDLPDLALQWQQLCLASGGDIFIENSPCVDLAGKGGLSALLVDADPCAQQDVADAMITFAKSEGVVNSDALISFALQYRRHPRNAINILGVVPSTFYCQRAPLHPELAGVSNAQLSGVNPGLFGSPNLPMVPFGANGTCPFGSTPDVSSCTCAPDSTDGTSGSLSSDGSVDNSTITDPSVTSSFDNSTITDPSATVSADDSTATDASLSTDGLSASDAATSDAPAPTDSTSTDPSITDTSAASATAVGVAPAATVSQPSDISGNVTDPSGRRR</sequence>
<feature type="compositionally biased region" description="Polar residues" evidence="1">
    <location>
        <begin position="374"/>
        <end position="384"/>
    </location>
</feature>
<feature type="compositionally biased region" description="Low complexity" evidence="1">
    <location>
        <begin position="272"/>
        <end position="291"/>
    </location>
</feature>
<accession>A0A9P6C320</accession>
<dbReference type="OrthoDB" id="2797250at2759"/>
<feature type="compositionally biased region" description="Low complexity" evidence="1">
    <location>
        <begin position="322"/>
        <end position="373"/>
    </location>
</feature>
<reference evidence="2" key="1">
    <citation type="submission" date="2020-11" db="EMBL/GenBank/DDBJ databases">
        <authorList>
            <consortium name="DOE Joint Genome Institute"/>
            <person name="Ahrendt S."/>
            <person name="Riley R."/>
            <person name="Andreopoulos W."/>
            <person name="Labutti K."/>
            <person name="Pangilinan J."/>
            <person name="Ruiz-Duenas F.J."/>
            <person name="Barrasa J.M."/>
            <person name="Sanchez-Garcia M."/>
            <person name="Camarero S."/>
            <person name="Miyauchi S."/>
            <person name="Serrano A."/>
            <person name="Linde D."/>
            <person name="Babiker R."/>
            <person name="Drula E."/>
            <person name="Ayuso-Fernandez I."/>
            <person name="Pacheco R."/>
            <person name="Padilla G."/>
            <person name="Ferreira P."/>
            <person name="Barriuso J."/>
            <person name="Kellner H."/>
            <person name="Castanera R."/>
            <person name="Alfaro M."/>
            <person name="Ramirez L."/>
            <person name="Pisabarro A.G."/>
            <person name="Kuo A."/>
            <person name="Tritt A."/>
            <person name="Lipzen A."/>
            <person name="He G."/>
            <person name="Yan M."/>
            <person name="Ng V."/>
            <person name="Cullen D."/>
            <person name="Martin F."/>
            <person name="Rosso M.-N."/>
            <person name="Henrissat B."/>
            <person name="Hibbett D."/>
            <person name="Martinez A.T."/>
            <person name="Grigoriev I.V."/>
        </authorList>
    </citation>
    <scope>NUCLEOTIDE SEQUENCE</scope>
    <source>
        <strain evidence="2">MF-IS2</strain>
    </source>
</reference>